<dbReference type="EMBL" id="CP099490">
    <property type="protein sequence ID" value="USQ76002.1"/>
    <property type="molecule type" value="Genomic_DNA"/>
</dbReference>
<gene>
    <name evidence="5" type="ORF">NF557_15610</name>
</gene>
<dbReference type="InterPro" id="IPR016162">
    <property type="entry name" value="Ald_DH_N"/>
</dbReference>
<dbReference type="Proteomes" id="UP001056535">
    <property type="component" value="Chromosome"/>
</dbReference>
<dbReference type="PROSITE" id="PS00687">
    <property type="entry name" value="ALDEHYDE_DEHYDR_GLU"/>
    <property type="match status" value="1"/>
</dbReference>
<dbReference type="CDD" id="cd07093">
    <property type="entry name" value="ALDH_F8_HMSADH"/>
    <property type="match status" value="1"/>
</dbReference>
<dbReference type="Gene3D" id="3.40.309.10">
    <property type="entry name" value="Aldehyde Dehydrogenase, Chain A, domain 2"/>
    <property type="match status" value="1"/>
</dbReference>
<comment type="similarity">
    <text evidence="3">Belongs to the aldehyde dehydrogenase family.</text>
</comment>
<dbReference type="SUPFAM" id="SSF53720">
    <property type="entry name" value="ALDH-like"/>
    <property type="match status" value="1"/>
</dbReference>
<dbReference type="InterPro" id="IPR029510">
    <property type="entry name" value="Ald_DH_CS_GLU"/>
</dbReference>
<evidence type="ECO:0000313" key="6">
    <source>
        <dbReference type="Proteomes" id="UP001056535"/>
    </source>
</evidence>
<dbReference type="InterPro" id="IPR016161">
    <property type="entry name" value="Ald_DH/histidinol_DH"/>
</dbReference>
<proteinExistence type="inferred from homology"/>
<dbReference type="InterPro" id="IPR016163">
    <property type="entry name" value="Ald_DH_C"/>
</dbReference>
<dbReference type="PANTHER" id="PTHR11699">
    <property type="entry name" value="ALDEHYDE DEHYDROGENASE-RELATED"/>
    <property type="match status" value="1"/>
</dbReference>
<evidence type="ECO:0000256" key="3">
    <source>
        <dbReference type="RuleBase" id="RU003345"/>
    </source>
</evidence>
<reference evidence="5" key="1">
    <citation type="submission" date="2022-06" db="EMBL/GenBank/DDBJ databases">
        <title>Ornithinimicrobium JY.X270.</title>
        <authorList>
            <person name="Huang Y."/>
        </authorList>
    </citation>
    <scope>NUCLEOTIDE SEQUENCE</scope>
    <source>
        <strain evidence="5">JY.X270</strain>
    </source>
</reference>
<evidence type="ECO:0000256" key="2">
    <source>
        <dbReference type="PROSITE-ProRule" id="PRU10007"/>
    </source>
</evidence>
<feature type="domain" description="Aldehyde dehydrogenase" evidence="4">
    <location>
        <begin position="26"/>
        <end position="491"/>
    </location>
</feature>
<dbReference type="Gene3D" id="3.40.605.10">
    <property type="entry name" value="Aldehyde Dehydrogenase, Chain A, domain 1"/>
    <property type="match status" value="1"/>
</dbReference>
<evidence type="ECO:0000259" key="4">
    <source>
        <dbReference type="Pfam" id="PF00171"/>
    </source>
</evidence>
<evidence type="ECO:0000256" key="1">
    <source>
        <dbReference type="ARBA" id="ARBA00023002"/>
    </source>
</evidence>
<dbReference type="RefSeq" id="WP_252620615.1">
    <property type="nucleotide sequence ID" value="NZ_CP099490.1"/>
</dbReference>
<feature type="active site" evidence="2">
    <location>
        <position position="264"/>
    </location>
</feature>
<sequence length="499" mass="53625">MTQTLNPQTHASTEPVQVQNLIGGQWLDASDGETFETRDPHDGSLLGVVPRGSAQDGQAAVDAARAAFDDGPWAWMSPKERGKILHAVADAVDDHREELAMLETRDGGKTITQSLHAEIPRVAHNLRFFADYVAMAGNEAYPDGDLFSYTLYPPAGVVSAISPWNAPLMLATWKIAPALAFGNTVVLKPAPQTPLTAHRFAQLALEAGMPEGVLNVVHGFGGDEVAGPLTGSRKVDRITFTGSSATGVKILQAAAVNHIPVSAEMGGKSAQIVFADADLDIAVPKAIRGIFGGNGQVCLSGTRLLVQNSIREEFLARFVEETQKLTIGDPKDPATFLGPLIEQDHLDKVHGYVELAREEGGEIVTGGQRLSGEGLDDGFYYPPTVITGLTNQDRVAREEIFGPVETVLGFDTEEEAMAITNDSDYGLAGMLFTSNLDRAHRMASRWKAGTVWINTFFERDLRLPFGGEGSSGLGREGGQYSRDFFTEPRAVTIRLNPGS</sequence>
<dbReference type="InterPro" id="IPR015590">
    <property type="entry name" value="Aldehyde_DH_dom"/>
</dbReference>
<keyword evidence="6" id="KW-1185">Reference proteome</keyword>
<dbReference type="Pfam" id="PF00171">
    <property type="entry name" value="Aldedh"/>
    <property type="match status" value="1"/>
</dbReference>
<name>A0ABY4YIL0_9MICO</name>
<protein>
    <submittedName>
        <fullName evidence="5">Aldehyde dehydrogenase</fullName>
    </submittedName>
</protein>
<keyword evidence="1 3" id="KW-0560">Oxidoreductase</keyword>
<evidence type="ECO:0000313" key="5">
    <source>
        <dbReference type="EMBL" id="USQ76002.1"/>
    </source>
</evidence>
<organism evidence="5 6">
    <name type="scientific">Ornithinimicrobium cryptoxanthini</name>
    <dbReference type="NCBI Taxonomy" id="2934161"/>
    <lineage>
        <taxon>Bacteria</taxon>
        <taxon>Bacillati</taxon>
        <taxon>Actinomycetota</taxon>
        <taxon>Actinomycetes</taxon>
        <taxon>Micrococcales</taxon>
        <taxon>Ornithinimicrobiaceae</taxon>
        <taxon>Ornithinimicrobium</taxon>
    </lineage>
</organism>
<accession>A0ABY4YIL0</accession>